<dbReference type="NCBIfam" id="TIGR02944">
    <property type="entry name" value="suf_reg_Xantho"/>
    <property type="match status" value="1"/>
</dbReference>
<gene>
    <name evidence="1" type="ORF">ACFQPS_14355</name>
</gene>
<sequence length="162" mass="16859">MLRLSKLTDYAVVVLTAMARSDAPVHTAASVAERTGLPVPTVQKLLKQLARGGILASQRGAAGGYALLRDSGEVNVAEIIEAIDGPIALTDCVDGAEGACGVQSLCPRRGSWDKVNEAVRRALEGVTLADMALPSIPDFGIAPTLSKDPRSEDKVRRAALAG</sequence>
<reference evidence="2" key="1">
    <citation type="journal article" date="2019" name="Int. J. Syst. Evol. Microbiol.">
        <title>The Global Catalogue of Microorganisms (GCM) 10K type strain sequencing project: providing services to taxonomists for standard genome sequencing and annotation.</title>
        <authorList>
            <consortium name="The Broad Institute Genomics Platform"/>
            <consortium name="The Broad Institute Genome Sequencing Center for Infectious Disease"/>
            <person name="Wu L."/>
            <person name="Ma J."/>
        </authorList>
    </citation>
    <scope>NUCLEOTIDE SEQUENCE [LARGE SCALE GENOMIC DNA]</scope>
    <source>
        <strain evidence="2">CGMCC 1.16275</strain>
    </source>
</reference>
<dbReference type="NCBIfam" id="TIGR00738">
    <property type="entry name" value="rrf2_super"/>
    <property type="match status" value="1"/>
</dbReference>
<dbReference type="InterPro" id="IPR014290">
    <property type="entry name" value="SUF_FeS_clus_asmbl_reg"/>
</dbReference>
<name>A0ABW2KWN0_9PROT</name>
<comment type="caution">
    <text evidence="1">The sequence shown here is derived from an EMBL/GenBank/DDBJ whole genome shotgun (WGS) entry which is preliminary data.</text>
</comment>
<dbReference type="RefSeq" id="WP_377359906.1">
    <property type="nucleotide sequence ID" value="NZ_JBHTCM010000015.1"/>
</dbReference>
<proteinExistence type="predicted"/>
<dbReference type="InterPro" id="IPR030489">
    <property type="entry name" value="TR_Rrf2-type_CS"/>
</dbReference>
<evidence type="ECO:0000313" key="2">
    <source>
        <dbReference type="Proteomes" id="UP001596456"/>
    </source>
</evidence>
<dbReference type="PANTHER" id="PTHR33221:SF2">
    <property type="entry name" value="TRANSCRIPTIONAL REGULATOR"/>
    <property type="match status" value="1"/>
</dbReference>
<accession>A0ABW2KWN0</accession>
<dbReference type="Proteomes" id="UP001596456">
    <property type="component" value="Unassembled WGS sequence"/>
</dbReference>
<dbReference type="PANTHER" id="PTHR33221">
    <property type="entry name" value="WINGED HELIX-TURN-HELIX TRANSCRIPTIONAL REGULATOR, RRF2 FAMILY"/>
    <property type="match status" value="1"/>
</dbReference>
<dbReference type="InterPro" id="IPR000944">
    <property type="entry name" value="Tscrpt_reg_Rrf2"/>
</dbReference>
<dbReference type="PROSITE" id="PS01332">
    <property type="entry name" value="HTH_RRF2_1"/>
    <property type="match status" value="1"/>
</dbReference>
<organism evidence="1 2">
    <name type="scientific">Rhodocista pekingensis</name>
    <dbReference type="NCBI Taxonomy" id="201185"/>
    <lineage>
        <taxon>Bacteria</taxon>
        <taxon>Pseudomonadati</taxon>
        <taxon>Pseudomonadota</taxon>
        <taxon>Alphaproteobacteria</taxon>
        <taxon>Rhodospirillales</taxon>
        <taxon>Azospirillaceae</taxon>
        <taxon>Rhodocista</taxon>
    </lineage>
</organism>
<dbReference type="SUPFAM" id="SSF46785">
    <property type="entry name" value="Winged helix' DNA-binding domain"/>
    <property type="match status" value="1"/>
</dbReference>
<dbReference type="PROSITE" id="PS51197">
    <property type="entry name" value="HTH_RRF2_2"/>
    <property type="match status" value="1"/>
</dbReference>
<dbReference type="Gene3D" id="1.10.10.10">
    <property type="entry name" value="Winged helix-like DNA-binding domain superfamily/Winged helix DNA-binding domain"/>
    <property type="match status" value="1"/>
</dbReference>
<dbReference type="EMBL" id="JBHTCM010000015">
    <property type="protein sequence ID" value="MFC7334347.1"/>
    <property type="molecule type" value="Genomic_DNA"/>
</dbReference>
<dbReference type="InterPro" id="IPR036390">
    <property type="entry name" value="WH_DNA-bd_sf"/>
</dbReference>
<protein>
    <submittedName>
        <fullName evidence="1">SUF system Fe-S cluster assembly regulator</fullName>
    </submittedName>
</protein>
<keyword evidence="2" id="KW-1185">Reference proteome</keyword>
<evidence type="ECO:0000313" key="1">
    <source>
        <dbReference type="EMBL" id="MFC7334347.1"/>
    </source>
</evidence>
<dbReference type="InterPro" id="IPR036388">
    <property type="entry name" value="WH-like_DNA-bd_sf"/>
</dbReference>
<dbReference type="Pfam" id="PF02082">
    <property type="entry name" value="Rrf2"/>
    <property type="match status" value="1"/>
</dbReference>